<protein>
    <submittedName>
        <fullName evidence="2">N-acetyltransferase</fullName>
    </submittedName>
</protein>
<dbReference type="SUPFAM" id="SSF55729">
    <property type="entry name" value="Acyl-CoA N-acyltransferases (Nat)"/>
    <property type="match status" value="1"/>
</dbReference>
<evidence type="ECO:0000313" key="2">
    <source>
        <dbReference type="EMBL" id="PWB72713.1"/>
    </source>
</evidence>
<dbReference type="Proteomes" id="UP000250918">
    <property type="component" value="Unassembled WGS sequence"/>
</dbReference>
<keyword evidence="2" id="KW-0808">Transferase</keyword>
<name>A0A855X758_9BACT</name>
<dbReference type="PANTHER" id="PTHR41368:SF1">
    <property type="entry name" value="PROTEIN YGHO"/>
    <property type="match status" value="1"/>
</dbReference>
<dbReference type="InterPro" id="IPR039968">
    <property type="entry name" value="BcerS-like"/>
</dbReference>
<dbReference type="PROSITE" id="PS51186">
    <property type="entry name" value="GNAT"/>
    <property type="match status" value="1"/>
</dbReference>
<dbReference type="GO" id="GO:0016747">
    <property type="term" value="F:acyltransferase activity, transferring groups other than amino-acyl groups"/>
    <property type="evidence" value="ECO:0007669"/>
    <property type="project" value="InterPro"/>
</dbReference>
<dbReference type="InterPro" id="IPR016181">
    <property type="entry name" value="Acyl_CoA_acyltransferase"/>
</dbReference>
<comment type="caution">
    <text evidence="2">The sequence shown here is derived from an EMBL/GenBank/DDBJ whole genome shotgun (WGS) entry which is preliminary data.</text>
</comment>
<reference evidence="2 3" key="1">
    <citation type="journal article" date="2018" name="ISME J.">
        <title>A methanotrophic archaeon couples anaerobic oxidation of methane to Fe(III) reduction.</title>
        <authorList>
            <person name="Cai C."/>
            <person name="Leu A.O."/>
            <person name="Xie G.J."/>
            <person name="Guo J."/>
            <person name="Feng Y."/>
            <person name="Zhao J.X."/>
            <person name="Tyson G.W."/>
            <person name="Yuan Z."/>
            <person name="Hu S."/>
        </authorList>
    </citation>
    <scope>NUCLEOTIDE SEQUENCE [LARGE SCALE GENOMIC DNA]</scope>
    <source>
        <strain evidence="2">FeB_12</strain>
    </source>
</reference>
<sequence length="375" mass="44044">MGALDIVEVETGAQLDEFIDYPNRLYAKCKQYVWPLKIERREFFDQQRNPFYKVARTKLFLAMQNGEVCGRIATCINYTHNDFHQEKAGFFGFFDCPDDFEIATRLLKVAMITLKKEGMEKMRGPMNFSTNHEIGFLVEGYDLPPTVMMPYNFPYMPRLAEKFGLKKVMDLIGFLITKDDPIPERIQRVVTRLQERSGIVVRPLNERDFDNEVHRMLEVYNQAWAHNWGFVPMDQQEFFYTVKQMKQIYDPHLVFIAEHEGKPVAFSVALPDINQALIHLKGKLLPFGILKLLWHTKISKKVTGLRMITMGVIPQYHKRGIDMMFFVNTYNMGIQRGYKWAELSWILETNELMCRAAEDMGAKPYKKYRIMEMPL</sequence>
<dbReference type="Gene3D" id="3.40.630.30">
    <property type="match status" value="1"/>
</dbReference>
<gene>
    <name evidence="2" type="ORF">C3F09_06220</name>
</gene>
<dbReference type="EMBL" id="PQAP01000077">
    <property type="protein sequence ID" value="PWB72713.1"/>
    <property type="molecule type" value="Genomic_DNA"/>
</dbReference>
<dbReference type="InterPro" id="IPR000182">
    <property type="entry name" value="GNAT_dom"/>
</dbReference>
<accession>A0A855X758</accession>
<proteinExistence type="predicted"/>
<feature type="domain" description="N-acetyltransferase" evidence="1">
    <location>
        <begin position="199"/>
        <end position="375"/>
    </location>
</feature>
<evidence type="ECO:0000313" key="3">
    <source>
        <dbReference type="Proteomes" id="UP000250918"/>
    </source>
</evidence>
<organism evidence="2 3">
    <name type="scientific">candidate division GN15 bacterium</name>
    <dbReference type="NCBI Taxonomy" id="2072418"/>
    <lineage>
        <taxon>Bacteria</taxon>
        <taxon>candidate division GN15</taxon>
    </lineage>
</organism>
<dbReference type="PANTHER" id="PTHR41368">
    <property type="entry name" value="PROTEIN YGHO"/>
    <property type="match status" value="1"/>
</dbReference>
<dbReference type="AlphaFoldDB" id="A0A855X758"/>
<evidence type="ECO:0000259" key="1">
    <source>
        <dbReference type="PROSITE" id="PS51186"/>
    </source>
</evidence>